<evidence type="ECO:0000259" key="1">
    <source>
        <dbReference type="Pfam" id="PF12773"/>
    </source>
</evidence>
<feature type="domain" description="DZANK-type" evidence="1">
    <location>
        <begin position="39"/>
        <end position="87"/>
    </location>
</feature>
<dbReference type="InterPro" id="IPR025874">
    <property type="entry name" value="DZR"/>
</dbReference>
<sequence>CTSAPKSTGLNCPECSGTVGKLDRFCPSCGHQLVVFQQCENCRKNLPPHAAFCSRCGAKVEHKESTKNCSKCNAENLRESVFCNQCGERL</sequence>
<proteinExistence type="predicted"/>
<gene>
    <name evidence="2" type="ORF">LCGC14_2145390</name>
</gene>
<name>A0A0F9DXE1_9ZZZZ</name>
<reference evidence="2" key="1">
    <citation type="journal article" date="2015" name="Nature">
        <title>Complex archaea that bridge the gap between prokaryotes and eukaryotes.</title>
        <authorList>
            <person name="Spang A."/>
            <person name="Saw J.H."/>
            <person name="Jorgensen S.L."/>
            <person name="Zaremba-Niedzwiedzka K."/>
            <person name="Martijn J."/>
            <person name="Lind A.E."/>
            <person name="van Eijk R."/>
            <person name="Schleper C."/>
            <person name="Guy L."/>
            <person name="Ettema T.J."/>
        </authorList>
    </citation>
    <scope>NUCLEOTIDE SEQUENCE</scope>
</reference>
<protein>
    <recommendedName>
        <fullName evidence="1">DZANK-type domain-containing protein</fullName>
    </recommendedName>
</protein>
<comment type="caution">
    <text evidence="2">The sequence shown here is derived from an EMBL/GenBank/DDBJ whole genome shotgun (WGS) entry which is preliminary data.</text>
</comment>
<feature type="non-terminal residue" evidence="2">
    <location>
        <position position="1"/>
    </location>
</feature>
<organism evidence="2">
    <name type="scientific">marine sediment metagenome</name>
    <dbReference type="NCBI Taxonomy" id="412755"/>
    <lineage>
        <taxon>unclassified sequences</taxon>
        <taxon>metagenomes</taxon>
        <taxon>ecological metagenomes</taxon>
    </lineage>
</organism>
<evidence type="ECO:0000313" key="2">
    <source>
        <dbReference type="EMBL" id="KKL66399.1"/>
    </source>
</evidence>
<dbReference type="EMBL" id="LAZR01027219">
    <property type="protein sequence ID" value="KKL66399.1"/>
    <property type="molecule type" value="Genomic_DNA"/>
</dbReference>
<dbReference type="AlphaFoldDB" id="A0A0F9DXE1"/>
<dbReference type="Pfam" id="PF12773">
    <property type="entry name" value="DZR"/>
    <property type="match status" value="1"/>
</dbReference>
<accession>A0A0F9DXE1</accession>